<reference evidence="8" key="1">
    <citation type="submission" date="2014-01" db="EMBL/GenBank/DDBJ databases">
        <title>The Genome Sequence of Anopheles farauti FAR1 (V2).</title>
        <authorList>
            <consortium name="The Broad Institute Genomics Platform"/>
            <person name="Neafsey D.E."/>
            <person name="Besansky N."/>
            <person name="Howell P."/>
            <person name="Walton C."/>
            <person name="Young S.K."/>
            <person name="Zeng Q."/>
            <person name="Gargeya S."/>
            <person name="Fitzgerald M."/>
            <person name="Haas B."/>
            <person name="Abouelleil A."/>
            <person name="Allen A.W."/>
            <person name="Alvarado L."/>
            <person name="Arachchi H.M."/>
            <person name="Berlin A.M."/>
            <person name="Chapman S.B."/>
            <person name="Gainer-Dewar J."/>
            <person name="Goldberg J."/>
            <person name="Griggs A."/>
            <person name="Gujja S."/>
            <person name="Hansen M."/>
            <person name="Howarth C."/>
            <person name="Imamovic A."/>
            <person name="Ireland A."/>
            <person name="Larimer J."/>
            <person name="McCowan C."/>
            <person name="Murphy C."/>
            <person name="Pearson M."/>
            <person name="Poon T.W."/>
            <person name="Priest M."/>
            <person name="Roberts A."/>
            <person name="Saif S."/>
            <person name="Shea T."/>
            <person name="Sisk P."/>
            <person name="Sykes S."/>
            <person name="Wortman J."/>
            <person name="Nusbaum C."/>
            <person name="Birren B."/>
        </authorList>
    </citation>
    <scope>NUCLEOTIDE SEQUENCE [LARGE SCALE GENOMIC DNA]</scope>
    <source>
        <strain evidence="8">FAR1</strain>
    </source>
</reference>
<organism evidence="7 8">
    <name type="scientific">Anopheles farauti</name>
    <dbReference type="NCBI Taxonomy" id="69004"/>
    <lineage>
        <taxon>Eukaryota</taxon>
        <taxon>Metazoa</taxon>
        <taxon>Ecdysozoa</taxon>
        <taxon>Arthropoda</taxon>
        <taxon>Hexapoda</taxon>
        <taxon>Insecta</taxon>
        <taxon>Pterygota</taxon>
        <taxon>Neoptera</taxon>
        <taxon>Endopterygota</taxon>
        <taxon>Diptera</taxon>
        <taxon>Nematocera</taxon>
        <taxon>Culicoidea</taxon>
        <taxon>Culicidae</taxon>
        <taxon>Anophelinae</taxon>
        <taxon>Anopheles</taxon>
    </lineage>
</organism>
<dbReference type="InterPro" id="IPR051476">
    <property type="entry name" value="Bac_ResReg_Asp_Phosphatase"/>
</dbReference>
<evidence type="ECO:0000256" key="5">
    <source>
        <dbReference type="ARBA" id="ARBA00040665"/>
    </source>
</evidence>
<sequence length="434" mass="50607">MSTEELVRPGLTTPFTGQLADIKRRLRKKVPQLTANDVRRARIRYYEAITSELYEAGYKNAAIFVLHLIAYEDTYVGRTSVQSVEEKRLRYNEPLLSYLCERLTEAESCRKEQSYEREVHVLLAVGRKLTPEREKHWLAQQFFLVALDRCIDCGSSSVRVKTESLVRYYYAELLFSQQEQLSALKMVEKAKAALDAVVSGVRVVDEWKTLDNEPQCLPIAINTMRFKINHRISYKRVELPAWMREQYMKDAYQAALETYKPSTKAEACLAFGEFLCNEKRYPEAMDMYRDALQQAELEGDLPELVCAAVLAQAETYDKLGQPVRRDALMQRADQLTRSRQDTLCRANYWYLSIYLETANGYPEDIDRLVQMEEQLGKAFKIYTREQDYLKKVLVFGMQMQLSARIKFRRCIQLTRAAISTSDEELYRLGDMFDR</sequence>
<keyword evidence="3" id="KW-0677">Repeat</keyword>
<name>A0A182QYS8_9DIPT</name>
<dbReference type="PANTHER" id="PTHR46630:SF1">
    <property type="entry name" value="TETRATRICOPEPTIDE REPEAT PROTEIN 29"/>
    <property type="match status" value="1"/>
</dbReference>
<dbReference type="AlphaFoldDB" id="A0A182QYS8"/>
<dbReference type="VEuPathDB" id="VectorBase:AFAF019591"/>
<dbReference type="GO" id="GO:0003341">
    <property type="term" value="P:cilium movement"/>
    <property type="evidence" value="ECO:0007669"/>
    <property type="project" value="TreeGrafter"/>
</dbReference>
<dbReference type="GO" id="GO:0005737">
    <property type="term" value="C:cytoplasm"/>
    <property type="evidence" value="ECO:0007669"/>
    <property type="project" value="UniProtKB-SubCell"/>
</dbReference>
<dbReference type="GO" id="GO:0005929">
    <property type="term" value="C:cilium"/>
    <property type="evidence" value="ECO:0007669"/>
    <property type="project" value="TreeGrafter"/>
</dbReference>
<dbReference type="SUPFAM" id="SSF48452">
    <property type="entry name" value="TPR-like"/>
    <property type="match status" value="1"/>
</dbReference>
<evidence type="ECO:0000313" key="8">
    <source>
        <dbReference type="Proteomes" id="UP000075886"/>
    </source>
</evidence>
<dbReference type="Gene3D" id="1.25.40.10">
    <property type="entry name" value="Tetratricopeptide repeat domain"/>
    <property type="match status" value="1"/>
</dbReference>
<keyword evidence="2" id="KW-0963">Cytoplasm</keyword>
<evidence type="ECO:0000256" key="4">
    <source>
        <dbReference type="ARBA" id="ARBA00022803"/>
    </source>
</evidence>
<comment type="subcellular location">
    <subcellularLocation>
        <location evidence="1">Cytoplasm</location>
    </subcellularLocation>
</comment>
<protein>
    <recommendedName>
        <fullName evidence="5">Tetratricopeptide repeat protein 29</fullName>
    </recommendedName>
</protein>
<evidence type="ECO:0000256" key="2">
    <source>
        <dbReference type="ARBA" id="ARBA00022490"/>
    </source>
</evidence>
<evidence type="ECO:0000313" key="7">
    <source>
        <dbReference type="EnsemblMetazoa" id="AFAF019591-PA"/>
    </source>
</evidence>
<reference evidence="7" key="2">
    <citation type="submission" date="2020-05" db="UniProtKB">
        <authorList>
            <consortium name="EnsemblMetazoa"/>
        </authorList>
    </citation>
    <scope>IDENTIFICATION</scope>
    <source>
        <strain evidence="7">FAR1</strain>
    </source>
</reference>
<comment type="function">
    <text evidence="6">Axonemal protein which is implicated in axonemal and/or peri-axonemal structure assembly and regulates flagellum assembly and beating and therefore sperm motility.</text>
</comment>
<keyword evidence="4" id="KW-0802">TPR repeat</keyword>
<dbReference type="PANTHER" id="PTHR46630">
    <property type="entry name" value="TETRATRICOPEPTIDE REPEAT PROTEIN 29"/>
    <property type="match status" value="1"/>
</dbReference>
<dbReference type="Proteomes" id="UP000075886">
    <property type="component" value="Unassembled WGS sequence"/>
</dbReference>
<proteinExistence type="predicted"/>
<dbReference type="EnsemblMetazoa" id="AFAF019591-RA">
    <property type="protein sequence ID" value="AFAF019591-PA"/>
    <property type="gene ID" value="AFAF019591"/>
</dbReference>
<evidence type="ECO:0000256" key="3">
    <source>
        <dbReference type="ARBA" id="ARBA00022737"/>
    </source>
</evidence>
<dbReference type="InterPro" id="IPR011990">
    <property type="entry name" value="TPR-like_helical_dom_sf"/>
</dbReference>
<evidence type="ECO:0000256" key="1">
    <source>
        <dbReference type="ARBA" id="ARBA00004496"/>
    </source>
</evidence>
<dbReference type="EMBL" id="AXCN02001663">
    <property type="status" value="NOT_ANNOTATED_CDS"/>
    <property type="molecule type" value="Genomic_DNA"/>
</dbReference>
<evidence type="ECO:0000256" key="6">
    <source>
        <dbReference type="ARBA" id="ARBA00044739"/>
    </source>
</evidence>
<accession>A0A182QYS8</accession>
<keyword evidence="8" id="KW-1185">Reference proteome</keyword>